<protein>
    <recommendedName>
        <fullName evidence="11">Potassium channel domain-containing protein</fullName>
    </recommendedName>
</protein>
<evidence type="ECO:0000256" key="5">
    <source>
        <dbReference type="ARBA" id="ARBA00023065"/>
    </source>
</evidence>
<keyword evidence="13" id="KW-1185">Reference proteome</keyword>
<feature type="transmembrane region" description="Helical" evidence="10">
    <location>
        <begin position="246"/>
        <end position="267"/>
    </location>
</feature>
<dbReference type="Gene3D" id="1.10.287.70">
    <property type="match status" value="2"/>
</dbReference>
<keyword evidence="2 8" id="KW-0813">Transport</keyword>
<organism evidence="12 13">
    <name type="scientific">Candida tropicalis (strain ATCC MYA-3404 / T1)</name>
    <name type="common">Yeast</name>
    <dbReference type="NCBI Taxonomy" id="294747"/>
    <lineage>
        <taxon>Eukaryota</taxon>
        <taxon>Fungi</taxon>
        <taxon>Dikarya</taxon>
        <taxon>Ascomycota</taxon>
        <taxon>Saccharomycotina</taxon>
        <taxon>Pichiomycetes</taxon>
        <taxon>Debaryomycetaceae</taxon>
        <taxon>Candida/Lodderomyces clade</taxon>
        <taxon>Candida</taxon>
    </lineage>
</organism>
<feature type="transmembrane region" description="Helical" evidence="10">
    <location>
        <begin position="447"/>
        <end position="465"/>
    </location>
</feature>
<dbReference type="GO" id="GO:0022841">
    <property type="term" value="F:potassium ion leak channel activity"/>
    <property type="evidence" value="ECO:0007669"/>
    <property type="project" value="TreeGrafter"/>
</dbReference>
<name>C5M216_CANTT</name>
<keyword evidence="5 8" id="KW-0406">Ion transport</keyword>
<evidence type="ECO:0000256" key="2">
    <source>
        <dbReference type="ARBA" id="ARBA00022448"/>
    </source>
</evidence>
<comment type="subcellular location">
    <subcellularLocation>
        <location evidence="1">Membrane</location>
        <topology evidence="1">Multi-pass membrane protein</topology>
    </subcellularLocation>
</comment>
<accession>C5M216</accession>
<comment type="similarity">
    <text evidence="8">Belongs to the two pore domain potassium channel (TC 1.A.1.8) family.</text>
</comment>
<feature type="domain" description="Potassium channel" evidence="11">
    <location>
        <begin position="430"/>
        <end position="501"/>
    </location>
</feature>
<dbReference type="Proteomes" id="UP000002037">
    <property type="component" value="Unassembled WGS sequence"/>
</dbReference>
<dbReference type="InterPro" id="IPR013099">
    <property type="entry name" value="K_chnl_dom"/>
</dbReference>
<evidence type="ECO:0000256" key="7">
    <source>
        <dbReference type="ARBA" id="ARBA00023303"/>
    </source>
</evidence>
<dbReference type="RefSeq" id="XP_002545324.1">
    <property type="nucleotide sequence ID" value="XM_002545278.1"/>
</dbReference>
<feature type="transmembrane region" description="Helical" evidence="10">
    <location>
        <begin position="421"/>
        <end position="441"/>
    </location>
</feature>
<keyword evidence="7 8" id="KW-0407">Ion channel</keyword>
<feature type="compositionally biased region" description="Basic residues" evidence="9">
    <location>
        <begin position="7"/>
        <end position="20"/>
    </location>
</feature>
<evidence type="ECO:0000256" key="6">
    <source>
        <dbReference type="ARBA" id="ARBA00023136"/>
    </source>
</evidence>
<evidence type="ECO:0000313" key="12">
    <source>
        <dbReference type="EMBL" id="EER35366.1"/>
    </source>
</evidence>
<keyword evidence="4 10" id="KW-1133">Transmembrane helix</keyword>
<dbReference type="AlphaFoldDB" id="C5M216"/>
<dbReference type="Pfam" id="PF07885">
    <property type="entry name" value="Ion_trans_2"/>
    <property type="match status" value="2"/>
</dbReference>
<dbReference type="PANTHER" id="PTHR11003:SF342">
    <property type="entry name" value="OUTWARD-RECTIFIER POTASSIUM CHANNEL TOK1"/>
    <property type="match status" value="1"/>
</dbReference>
<feature type="transmembrane region" description="Helical" evidence="10">
    <location>
        <begin position="318"/>
        <end position="336"/>
    </location>
</feature>
<sequence>MVPRKIWTSRKKSLKRNHHLKNGDLPSEGTSTFNTFDSKSVMGAVKKAKRKIVPDPNFTNNLHNKGLQHYEDKLSPLFTNSYHGVNYKSINSNNKQLLKSPVALQHALSIPVEAILNLNVRPGEPYFVVWFLISSYFPLIAACLGPLANMVSIVALVEHWKVKKSTGRMVSDRPEVVVMNALSLALGILGNISLLMNFSRSIKYLITQTVSILSWCFASAFLAAAILVTRHDFKGANAEYKPSEGFYYAAFTAGFYFTCMVILAINFMGYRLNKYPPTFNLDQKQRTLMFYTIWFATWSVIGALVMGNLIDGLSYGSALYYCIVSFLTVGLGDILPKSAGAKVAVLVFSLIGVLVMGLIVATLRAVILSSAAPVIFWHNIEIARVKLIKELEAKNIYLSGAEAFHKMRVLRRKVKARHNRTSLMITIAVFMLFWLVGAVIFQHIEGWSYFNSLYFCFLCLITIGYGDFAPKTSLGRVFFVSWAVGAVPLMTILVSNVGDTLYAVCNDITAWFSTWMFSTQREYEEVKRLRKKLKEDQDEDISVNSEAVHREEEEEDRDMESLDELQNTLEEDYDDQVQEEEEEEDNDDEEQGESDASENTPLSIPFSKSYDVDSGRPRRRPLEISEVNELRKRVELKKKAHLTLLEYLERLKPLISDSIESPKRKYTHQQWSELLRALGADEKSESKGYDGFWLGDLSPLRLPLVEPNYLVLKFYFRIEMMLRDMVDLEIRDLQLLTTRDDTSQNSSISDLGFSTGKEVRFDDD</sequence>
<keyword evidence="3 8" id="KW-0812">Transmembrane</keyword>
<dbReference type="InterPro" id="IPR003280">
    <property type="entry name" value="2pore_dom_K_chnl"/>
</dbReference>
<feature type="transmembrane region" description="Helical" evidence="10">
    <location>
        <begin position="127"/>
        <end position="157"/>
    </location>
</feature>
<evidence type="ECO:0000256" key="1">
    <source>
        <dbReference type="ARBA" id="ARBA00004141"/>
    </source>
</evidence>
<evidence type="ECO:0000256" key="10">
    <source>
        <dbReference type="SAM" id="Phobius"/>
    </source>
</evidence>
<feature type="transmembrane region" description="Helical" evidence="10">
    <location>
        <begin position="343"/>
        <end position="361"/>
    </location>
</feature>
<feature type="transmembrane region" description="Helical" evidence="10">
    <location>
        <begin position="177"/>
        <end position="198"/>
    </location>
</feature>
<dbReference type="KEGG" id="ctp:CTRG_00105"/>
<evidence type="ECO:0000256" key="4">
    <source>
        <dbReference type="ARBA" id="ARBA00022989"/>
    </source>
</evidence>
<dbReference type="PANTHER" id="PTHR11003">
    <property type="entry name" value="POTASSIUM CHANNEL, SUBFAMILY K"/>
    <property type="match status" value="1"/>
</dbReference>
<dbReference type="GeneID" id="8302145"/>
<dbReference type="VEuPathDB" id="FungiDB:CTRG_00105"/>
<feature type="transmembrane region" description="Helical" evidence="10">
    <location>
        <begin position="205"/>
        <end position="226"/>
    </location>
</feature>
<evidence type="ECO:0000259" key="11">
    <source>
        <dbReference type="Pfam" id="PF07885"/>
    </source>
</evidence>
<dbReference type="eggNOG" id="KOG1418">
    <property type="taxonomic scope" value="Eukaryota"/>
</dbReference>
<dbReference type="GO" id="GO:0030322">
    <property type="term" value="P:stabilization of membrane potential"/>
    <property type="evidence" value="ECO:0007669"/>
    <property type="project" value="TreeGrafter"/>
</dbReference>
<dbReference type="EMBL" id="GG692395">
    <property type="protein sequence ID" value="EER35366.1"/>
    <property type="molecule type" value="Genomic_DNA"/>
</dbReference>
<dbReference type="GO" id="GO:0015271">
    <property type="term" value="F:outward rectifier potassium channel activity"/>
    <property type="evidence" value="ECO:0007669"/>
    <property type="project" value="TreeGrafter"/>
</dbReference>
<proteinExistence type="inferred from homology"/>
<feature type="region of interest" description="Disordered" evidence="9">
    <location>
        <begin position="540"/>
        <end position="617"/>
    </location>
</feature>
<gene>
    <name evidence="12" type="ORF">CTRG_00105</name>
</gene>
<dbReference type="GO" id="GO:0005886">
    <property type="term" value="C:plasma membrane"/>
    <property type="evidence" value="ECO:0007669"/>
    <property type="project" value="TreeGrafter"/>
</dbReference>
<reference evidence="12 13" key="1">
    <citation type="journal article" date="2009" name="Nature">
        <title>Evolution of pathogenicity and sexual reproduction in eight Candida genomes.</title>
        <authorList>
            <person name="Butler G."/>
            <person name="Rasmussen M.D."/>
            <person name="Lin M.F."/>
            <person name="Santos M.A."/>
            <person name="Sakthikumar S."/>
            <person name="Munro C.A."/>
            <person name="Rheinbay E."/>
            <person name="Grabherr M."/>
            <person name="Forche A."/>
            <person name="Reedy J.L."/>
            <person name="Agrafioti I."/>
            <person name="Arnaud M.B."/>
            <person name="Bates S."/>
            <person name="Brown A.J."/>
            <person name="Brunke S."/>
            <person name="Costanzo M.C."/>
            <person name="Fitzpatrick D.A."/>
            <person name="de Groot P.W."/>
            <person name="Harris D."/>
            <person name="Hoyer L.L."/>
            <person name="Hube B."/>
            <person name="Klis F.M."/>
            <person name="Kodira C."/>
            <person name="Lennard N."/>
            <person name="Logue M.E."/>
            <person name="Martin R."/>
            <person name="Neiman A.M."/>
            <person name="Nikolaou E."/>
            <person name="Quail M.A."/>
            <person name="Quinn J."/>
            <person name="Santos M.C."/>
            <person name="Schmitzberger F.F."/>
            <person name="Sherlock G."/>
            <person name="Shah P."/>
            <person name="Silverstein K.A."/>
            <person name="Skrzypek M.S."/>
            <person name="Soll D."/>
            <person name="Staggs R."/>
            <person name="Stansfield I."/>
            <person name="Stumpf M.P."/>
            <person name="Sudbery P.E."/>
            <person name="Srikantha T."/>
            <person name="Zeng Q."/>
            <person name="Berman J."/>
            <person name="Berriman M."/>
            <person name="Heitman J."/>
            <person name="Gow N.A."/>
            <person name="Lorenz M.C."/>
            <person name="Birren B.W."/>
            <person name="Kellis M."/>
            <person name="Cuomo C.A."/>
        </authorList>
    </citation>
    <scope>NUCLEOTIDE SEQUENCE [LARGE SCALE GENOMIC DNA]</scope>
    <source>
        <strain evidence="13">ATCC MYA-3404 / T1</strain>
    </source>
</reference>
<evidence type="ECO:0000256" key="9">
    <source>
        <dbReference type="SAM" id="MobiDB-lite"/>
    </source>
</evidence>
<dbReference type="SUPFAM" id="SSF81324">
    <property type="entry name" value="Voltage-gated potassium channels"/>
    <property type="match status" value="2"/>
</dbReference>
<evidence type="ECO:0000256" key="3">
    <source>
        <dbReference type="ARBA" id="ARBA00022692"/>
    </source>
</evidence>
<feature type="domain" description="Potassium channel" evidence="11">
    <location>
        <begin position="301"/>
        <end position="367"/>
    </location>
</feature>
<feature type="transmembrane region" description="Helical" evidence="10">
    <location>
        <begin position="477"/>
        <end position="494"/>
    </location>
</feature>
<dbReference type="OrthoDB" id="297496at2759"/>
<dbReference type="STRING" id="294747.C5M216"/>
<feature type="transmembrane region" description="Helical" evidence="10">
    <location>
        <begin position="288"/>
        <end position="306"/>
    </location>
</feature>
<evidence type="ECO:0000313" key="13">
    <source>
        <dbReference type="Proteomes" id="UP000002037"/>
    </source>
</evidence>
<evidence type="ECO:0000256" key="8">
    <source>
        <dbReference type="RuleBase" id="RU003857"/>
    </source>
</evidence>
<dbReference type="PRINTS" id="PR01333">
    <property type="entry name" value="2POREKCHANEL"/>
</dbReference>
<feature type="region of interest" description="Disordered" evidence="9">
    <location>
        <begin position="1"/>
        <end position="29"/>
    </location>
</feature>
<feature type="compositionally biased region" description="Acidic residues" evidence="9">
    <location>
        <begin position="552"/>
        <end position="596"/>
    </location>
</feature>
<keyword evidence="6 10" id="KW-0472">Membrane</keyword>
<dbReference type="HOGENOM" id="CLU_013394_2_0_1"/>